<sequence>MENNSQSLEISKENHFADVRLDLMIEICMRFPVKSVARFLLLSKFWVRSMSQPRLQVQVVFMDLDRQKKCQDWSRPALLISLGYGLEKCIANPSTDTSTVLGRVQTSSTNAQSFFGYDQVNDEYKLLVMCMSMNGPPGRRISSNHQVVTLGAKNKPWRMIDYITPHQPVFNSVCIDGVLYYVAFTGDKFSQVSLMRFNLRSEKLDIFTSLSGKVALATKTPSYKFELWILDQHAEAHGWLKKSFSINSWKMLLRLDNLFIRSTTHTGDFILAPRYYSNKFYVIHYNPDTNSFRESIVINCEEENENEQTGKFEN</sequence>
<dbReference type="NCBIfam" id="TIGR01640">
    <property type="entry name" value="F_box_assoc_1"/>
    <property type="match status" value="1"/>
</dbReference>
<dbReference type="HOGENOM" id="CLU_027176_8_0_1"/>
<name>D7LZM7_ARALL</name>
<dbReference type="STRING" id="81972.D7LZM7"/>
<dbReference type="Proteomes" id="UP000008694">
    <property type="component" value="Unassembled WGS sequence"/>
</dbReference>
<protein>
    <recommendedName>
        <fullName evidence="1">F-box associated beta-propeller type 3 domain-containing protein</fullName>
    </recommendedName>
</protein>
<reference evidence="3" key="1">
    <citation type="journal article" date="2011" name="Nat. Genet.">
        <title>The Arabidopsis lyrata genome sequence and the basis of rapid genome size change.</title>
        <authorList>
            <person name="Hu T.T."/>
            <person name="Pattyn P."/>
            <person name="Bakker E.G."/>
            <person name="Cao J."/>
            <person name="Cheng J.-F."/>
            <person name="Clark R.M."/>
            <person name="Fahlgren N."/>
            <person name="Fawcett J.A."/>
            <person name="Grimwood J."/>
            <person name="Gundlach H."/>
            <person name="Haberer G."/>
            <person name="Hollister J.D."/>
            <person name="Ossowski S."/>
            <person name="Ottilar R.P."/>
            <person name="Salamov A.A."/>
            <person name="Schneeberger K."/>
            <person name="Spannagl M."/>
            <person name="Wang X."/>
            <person name="Yang L."/>
            <person name="Nasrallah M.E."/>
            <person name="Bergelson J."/>
            <person name="Carrington J.C."/>
            <person name="Gaut B.S."/>
            <person name="Schmutz J."/>
            <person name="Mayer K.F.X."/>
            <person name="Van de Peer Y."/>
            <person name="Grigoriev I.V."/>
            <person name="Nordborg M."/>
            <person name="Weigel D."/>
            <person name="Guo Y.-L."/>
        </authorList>
    </citation>
    <scope>NUCLEOTIDE SEQUENCE [LARGE SCALE GENOMIC DNA]</scope>
    <source>
        <strain evidence="3">cv. MN47</strain>
    </source>
</reference>
<dbReference type="PANTHER" id="PTHR31111:SF125">
    <property type="entry name" value="F-BOX PROTEIN CPR30-LIKE"/>
    <property type="match status" value="1"/>
</dbReference>
<evidence type="ECO:0000259" key="1">
    <source>
        <dbReference type="Pfam" id="PF08268"/>
    </source>
</evidence>
<organism evidence="3">
    <name type="scientific">Arabidopsis lyrata subsp. lyrata</name>
    <name type="common">Lyre-leaved rock-cress</name>
    <dbReference type="NCBI Taxonomy" id="81972"/>
    <lineage>
        <taxon>Eukaryota</taxon>
        <taxon>Viridiplantae</taxon>
        <taxon>Streptophyta</taxon>
        <taxon>Embryophyta</taxon>
        <taxon>Tracheophyta</taxon>
        <taxon>Spermatophyta</taxon>
        <taxon>Magnoliopsida</taxon>
        <taxon>eudicotyledons</taxon>
        <taxon>Gunneridae</taxon>
        <taxon>Pentapetalae</taxon>
        <taxon>rosids</taxon>
        <taxon>malvids</taxon>
        <taxon>Brassicales</taxon>
        <taxon>Brassicaceae</taxon>
        <taxon>Camelineae</taxon>
        <taxon>Arabidopsis</taxon>
    </lineage>
</organism>
<evidence type="ECO:0000313" key="3">
    <source>
        <dbReference type="Proteomes" id="UP000008694"/>
    </source>
</evidence>
<dbReference type="PANTHER" id="PTHR31111">
    <property type="entry name" value="BNAA05G37150D PROTEIN-RELATED"/>
    <property type="match status" value="1"/>
</dbReference>
<dbReference type="AlphaFoldDB" id="D7LZM7"/>
<evidence type="ECO:0000313" key="2">
    <source>
        <dbReference type="EMBL" id="EFH48861.1"/>
    </source>
</evidence>
<dbReference type="EMBL" id="GL348718">
    <property type="protein sequence ID" value="EFH48861.1"/>
    <property type="molecule type" value="Genomic_DNA"/>
</dbReference>
<dbReference type="Gramene" id="scaffold_603561.1">
    <property type="protein sequence ID" value="scaffold_603561.1"/>
    <property type="gene ID" value="scaffold_603561.1"/>
</dbReference>
<keyword evidence="3" id="KW-1185">Reference proteome</keyword>
<dbReference type="eggNOG" id="ENOG502SXXQ">
    <property type="taxonomic scope" value="Eukaryota"/>
</dbReference>
<dbReference type="InterPro" id="IPR017451">
    <property type="entry name" value="F-box-assoc_interact_dom"/>
</dbReference>
<gene>
    <name evidence="2" type="ORF">ARALYDRAFT_911504</name>
</gene>
<accession>D7LZM7</accession>
<dbReference type="Pfam" id="PF08268">
    <property type="entry name" value="FBA_3"/>
    <property type="match status" value="1"/>
</dbReference>
<proteinExistence type="predicted"/>
<dbReference type="InterPro" id="IPR013187">
    <property type="entry name" value="F-box-assoc_dom_typ3"/>
</dbReference>
<feature type="domain" description="F-box associated beta-propeller type 3" evidence="1">
    <location>
        <begin position="77"/>
        <end position="304"/>
    </location>
</feature>